<gene>
    <name evidence="1" type="ORF">HDF12_004086</name>
</gene>
<reference evidence="1 2" key="1">
    <citation type="submission" date="2020-07" db="EMBL/GenBank/DDBJ databases">
        <title>Genomic Encyclopedia of Type Strains, Phase IV (KMG-V): Genome sequencing to study the core and pangenomes of soil and plant-associated prokaryotes.</title>
        <authorList>
            <person name="Whitman W."/>
        </authorList>
    </citation>
    <scope>NUCLEOTIDE SEQUENCE [LARGE SCALE GENOMIC DNA]</scope>
    <source>
        <strain evidence="1 2">M8UP30</strain>
    </source>
</reference>
<dbReference type="AlphaFoldDB" id="A0A7Y9NQY5"/>
<dbReference type="Proteomes" id="UP000534186">
    <property type="component" value="Unassembled WGS sequence"/>
</dbReference>
<name>A0A7Y9NQY5_9BACT</name>
<protein>
    <recommendedName>
        <fullName evidence="3">Outer membrane protein beta-barrel domain-containing protein</fullName>
    </recommendedName>
</protein>
<sequence length="262" mass="28658">MLRLKTIGAWKLTGARRTGQRAFFGVLATGLLMTGATWSRAQATSSSATPQATQNTVPISNTKIALAAPVTYDNKYEFYVGINFMNFQAGQSLPQRMNMGGGEFLATYWLPGDHWFTNHVGVGAEYRGEAGTTPVFGQAQGLPYNLSRPLVYMNMGLLGAQYRGPKNQYVAINYHAYGGVAHGTFDDDLRPGQPGQPTFSQITGLYTNRTKPIAALGGSIDINRSKNWAIRLSPDLILEHFGTETREFFAISGGVVYRMGKR</sequence>
<proteinExistence type="predicted"/>
<comment type="caution">
    <text evidence="1">The sequence shown here is derived from an EMBL/GenBank/DDBJ whole genome shotgun (WGS) entry which is preliminary data.</text>
</comment>
<organism evidence="1 2">
    <name type="scientific">Tunturiibacter lichenicola</name>
    <dbReference type="NCBI Taxonomy" id="2051959"/>
    <lineage>
        <taxon>Bacteria</taxon>
        <taxon>Pseudomonadati</taxon>
        <taxon>Acidobacteriota</taxon>
        <taxon>Terriglobia</taxon>
        <taxon>Terriglobales</taxon>
        <taxon>Acidobacteriaceae</taxon>
        <taxon>Tunturiibacter</taxon>
    </lineage>
</organism>
<accession>A0A7Y9NQY5</accession>
<evidence type="ECO:0008006" key="3">
    <source>
        <dbReference type="Google" id="ProtNLM"/>
    </source>
</evidence>
<evidence type="ECO:0000313" key="2">
    <source>
        <dbReference type="Proteomes" id="UP000534186"/>
    </source>
</evidence>
<evidence type="ECO:0000313" key="1">
    <source>
        <dbReference type="EMBL" id="NYF53687.1"/>
    </source>
</evidence>
<dbReference type="EMBL" id="JACCCV010000002">
    <property type="protein sequence ID" value="NYF53687.1"/>
    <property type="molecule type" value="Genomic_DNA"/>
</dbReference>